<accession>A0A8J2X057</accession>
<dbReference type="Proteomes" id="UP000789595">
    <property type="component" value="Unassembled WGS sequence"/>
</dbReference>
<keyword evidence="1" id="KW-0472">Membrane</keyword>
<keyword evidence="1" id="KW-1133">Transmembrane helix</keyword>
<dbReference type="AlphaFoldDB" id="A0A8J2X057"/>
<proteinExistence type="predicted"/>
<dbReference type="EMBL" id="CAKKNE010000002">
    <property type="protein sequence ID" value="CAH0368861.1"/>
    <property type="molecule type" value="Genomic_DNA"/>
</dbReference>
<keyword evidence="1" id="KW-0812">Transmembrane</keyword>
<sequence>MHRVSFEIANNNSHTSIRQTVTDLTFAYIVAVLGYVFAFWVYAAPRGPGTVSL</sequence>
<protein>
    <submittedName>
        <fullName evidence="2">Uncharacterized protein</fullName>
    </submittedName>
</protein>
<evidence type="ECO:0000313" key="2">
    <source>
        <dbReference type="EMBL" id="CAH0368861.1"/>
    </source>
</evidence>
<keyword evidence="3" id="KW-1185">Reference proteome</keyword>
<feature type="transmembrane region" description="Helical" evidence="1">
    <location>
        <begin position="21"/>
        <end position="43"/>
    </location>
</feature>
<comment type="caution">
    <text evidence="2">The sequence shown here is derived from an EMBL/GenBank/DDBJ whole genome shotgun (WGS) entry which is preliminary data.</text>
</comment>
<evidence type="ECO:0000256" key="1">
    <source>
        <dbReference type="SAM" id="Phobius"/>
    </source>
</evidence>
<gene>
    <name evidence="2" type="ORF">PECAL_2P19570</name>
</gene>
<name>A0A8J2X057_9STRA</name>
<evidence type="ECO:0000313" key="3">
    <source>
        <dbReference type="Proteomes" id="UP000789595"/>
    </source>
</evidence>
<reference evidence="2" key="1">
    <citation type="submission" date="2021-11" db="EMBL/GenBank/DDBJ databases">
        <authorList>
            <consortium name="Genoscope - CEA"/>
            <person name="William W."/>
        </authorList>
    </citation>
    <scope>NUCLEOTIDE SEQUENCE</scope>
</reference>
<organism evidence="2 3">
    <name type="scientific">Pelagomonas calceolata</name>
    <dbReference type="NCBI Taxonomy" id="35677"/>
    <lineage>
        <taxon>Eukaryota</taxon>
        <taxon>Sar</taxon>
        <taxon>Stramenopiles</taxon>
        <taxon>Ochrophyta</taxon>
        <taxon>Pelagophyceae</taxon>
        <taxon>Pelagomonadales</taxon>
        <taxon>Pelagomonadaceae</taxon>
        <taxon>Pelagomonas</taxon>
    </lineage>
</organism>